<dbReference type="EMBL" id="CP042905">
    <property type="protein sequence ID" value="QEE16214.2"/>
    <property type="molecule type" value="Genomic_DNA"/>
</dbReference>
<keyword evidence="1" id="KW-0677">Repeat</keyword>
<dbReference type="InterPro" id="IPR013105">
    <property type="entry name" value="TPR_2"/>
</dbReference>
<dbReference type="Pfam" id="PF07719">
    <property type="entry name" value="TPR_2"/>
    <property type="match status" value="1"/>
</dbReference>
<dbReference type="AlphaFoldDB" id="A0A5B9DAQ8"/>
<evidence type="ECO:0000256" key="3">
    <source>
        <dbReference type="PROSITE-ProRule" id="PRU00339"/>
    </source>
</evidence>
<protein>
    <submittedName>
        <fullName evidence="4">Tetratricopeptide repeat protein</fullName>
    </submittedName>
</protein>
<gene>
    <name evidence="4" type="ORF">DSAG12_02044</name>
</gene>
<dbReference type="Gene3D" id="1.25.40.10">
    <property type="entry name" value="Tetratricopeptide repeat domain"/>
    <property type="match status" value="3"/>
</dbReference>
<name>A0A5B9DAQ8_9ARCH</name>
<dbReference type="PROSITE" id="PS50005">
    <property type="entry name" value="TPR"/>
    <property type="match status" value="3"/>
</dbReference>
<keyword evidence="2 3" id="KW-0802">TPR repeat</keyword>
<dbReference type="KEGG" id="psyt:DSAG12_02044"/>
<evidence type="ECO:0000313" key="4">
    <source>
        <dbReference type="EMBL" id="QEE16214.2"/>
    </source>
</evidence>
<reference evidence="4 5" key="1">
    <citation type="journal article" date="2020" name="Nature">
        <title>Isolation of an archaeon at the prokaryote-eukaryote interface.</title>
        <authorList>
            <person name="Imachi H."/>
            <person name="Nobu M.K."/>
            <person name="Nakahara N."/>
            <person name="Morono Y."/>
            <person name="Ogawara M."/>
            <person name="Takaki Y."/>
            <person name="Takano Y."/>
            <person name="Uematsu K."/>
            <person name="Ikuta T."/>
            <person name="Ito M."/>
            <person name="Matsui Y."/>
            <person name="Miyazaki M."/>
            <person name="Murata K."/>
            <person name="Saito Y."/>
            <person name="Sakai S."/>
            <person name="Song C."/>
            <person name="Tasumi E."/>
            <person name="Yamanaka Y."/>
            <person name="Yamaguchi T."/>
            <person name="Kamagata Y."/>
            <person name="Tamaki H."/>
            <person name="Takai K."/>
        </authorList>
    </citation>
    <scope>NUCLEOTIDE SEQUENCE [LARGE SCALE GENOMIC DNA]</scope>
    <source>
        <strain evidence="4 5">MK-D1</strain>
    </source>
</reference>
<dbReference type="PANTHER" id="PTHR44186:SF1">
    <property type="entry name" value="BARDET-BIEDL SYNDROME 4 PROTEIN"/>
    <property type="match status" value="1"/>
</dbReference>
<sequence>MDLQQKLSQLYSCQTKDYHQIAINLLTNLRKSEEFLLVLIKKFLNSPLSMNSQRFLEIANQIPLQVYKNLLNKAERKQKYDVDPLIHHQISGFIQLMLRNYTQADSLFQKSEEIMKNNIHTQFLQSNSARLNFDFTLAEAILNQLLEKDPENAIFWDRRGQIALDRHHFSKAEEFFTKSWEKNCVHQIDRSKKKQNATKHDILANCHNYSLMQLIWIKIEFQQFDQVQELIEIAKKNDLNDPYLSNSLGDLNRFKQDSLGSINAYTNAIEMNPFEPLFWKNLALIYMQIGEFKQTQIALEELMTLDPDKIDPWITYAWFYEEKNEFESAIKKIKEGLEKIPNCAELYIELARCYNEIGEGLGEFKYLQKAREVSPRNVNVLNGLAYYFLNNDDYEASEELFQQILKIDPANITALNGLATLKYEEHHDPVSAENYLKQSIEIDPSNLQTWIQYGQLIFHEEKYVEAEKYFKKALDINPHHISVLHYLGLIAWGIHGDLKQAESYFKHALSFADDNISISLDLIELYRTDLKQIEKAKEITKNLLKILPDDKYLKEILKNL</sequence>
<evidence type="ECO:0000256" key="1">
    <source>
        <dbReference type="ARBA" id="ARBA00022737"/>
    </source>
</evidence>
<dbReference type="Proteomes" id="UP000321408">
    <property type="component" value="Chromosome"/>
</dbReference>
<dbReference type="InterPro" id="IPR019734">
    <property type="entry name" value="TPR_rpt"/>
</dbReference>
<evidence type="ECO:0000313" key="5">
    <source>
        <dbReference type="Proteomes" id="UP000321408"/>
    </source>
</evidence>
<reference evidence="4 5" key="2">
    <citation type="journal article" date="2024" name="Int. J. Syst. Evol. Microbiol.">
        <title>Promethearchaeum syntrophicum gen. nov., sp. nov., an anaerobic, obligately syntrophic archaeon, the first isolate of the lineage 'Asgard' archaea, and proposal of the new archaeal phylum Promethearchaeota phyl. nov. and kingdom Promethearchaeati regn. nov.</title>
        <authorList>
            <person name="Imachi H."/>
            <person name="Nobu M.K."/>
            <person name="Kato S."/>
            <person name="Takaki Y."/>
            <person name="Miyazaki M."/>
            <person name="Miyata M."/>
            <person name="Ogawara M."/>
            <person name="Saito Y."/>
            <person name="Sakai S."/>
            <person name="Tahara Y.O."/>
            <person name="Takano Y."/>
            <person name="Tasumi E."/>
            <person name="Uematsu K."/>
            <person name="Yoshimura T."/>
            <person name="Itoh T."/>
            <person name="Ohkuma M."/>
            <person name="Takai K."/>
        </authorList>
    </citation>
    <scope>NUCLEOTIDE SEQUENCE [LARGE SCALE GENOMIC DNA]</scope>
    <source>
        <strain evidence="4 5">MK-D1</strain>
    </source>
</reference>
<proteinExistence type="predicted"/>
<dbReference type="Pfam" id="PF13432">
    <property type="entry name" value="TPR_16"/>
    <property type="match status" value="1"/>
</dbReference>
<organism evidence="4 5">
    <name type="scientific">Promethearchaeum syntrophicum</name>
    <dbReference type="NCBI Taxonomy" id="2594042"/>
    <lineage>
        <taxon>Archaea</taxon>
        <taxon>Promethearchaeati</taxon>
        <taxon>Promethearchaeota</taxon>
        <taxon>Promethearchaeia</taxon>
        <taxon>Promethearchaeales</taxon>
        <taxon>Promethearchaeaceae</taxon>
        <taxon>Promethearchaeum</taxon>
    </lineage>
</organism>
<dbReference type="OrthoDB" id="115601at2157"/>
<dbReference type="InterPro" id="IPR011990">
    <property type="entry name" value="TPR-like_helical_dom_sf"/>
</dbReference>
<accession>A0A5B9DAQ8</accession>
<dbReference type="SMART" id="SM00028">
    <property type="entry name" value="TPR"/>
    <property type="match status" value="10"/>
</dbReference>
<keyword evidence="5" id="KW-1185">Reference proteome</keyword>
<dbReference type="SUPFAM" id="SSF48452">
    <property type="entry name" value="TPR-like"/>
    <property type="match status" value="2"/>
</dbReference>
<dbReference type="PANTHER" id="PTHR44186">
    <property type="match status" value="1"/>
</dbReference>
<evidence type="ECO:0000256" key="2">
    <source>
        <dbReference type="ARBA" id="ARBA00022803"/>
    </source>
</evidence>